<dbReference type="InterPro" id="IPR011050">
    <property type="entry name" value="Pectin_lyase_fold/virulence"/>
</dbReference>
<proteinExistence type="predicted"/>
<sequence length="680" mass="70410">MATTAMATTPRARGNALFVAGDYAAAVASYSEGLVPPVSTDPDKDEVALLLCNRAAAYLELGNKAAAAADCRACLQLQPCSFKAHFRLARALLPSHPDAAPAIAAALALSSSSNGGSSPASSPSWTPAMLETYAAIQRASSAAAITRGNNTGGMTTNASRPQSQPPQHWQHQELCLPEDPNRLAAASNWSQVESALRQGATLVILRPGSYTTSTILPTGRGLPYTLMAVPVPAPPTPTPVPESASSTPTSTTIGSTTSSNHSASNTGFGAAVVPEAALVELKSTPVFGTHAIWATARQPPVTLIGMRLVGSGRAAAACVSDPEAELQLVHCRVEDYSEVGLLVVGGRARLEHCTFARLACQAVEVREGGELEAAWLHVSECRQGVSAYGGARRLVLKHCRILRCAREGVLAAGTYSNAATEIQETGYRPVSSKSQARATETAREWGKAHGTQLDALLVGCEIAHCRVFGISADSGASLVAQGCRLEGNDPYGVFVKGGTDATIVACQVLVADAVSQSEWWKHMAASHAAMGPGAAALSAGLGLQKQRQTGVQVGVNFGGCVNIVGNAFAGPQQLAIVEEMHDSRMVSAREKEMSRRMGMWSKPAVVEKNSFHAGIAVRTATAVAAAADKAAKAATKGTTRDRDGAASTAATSGASSQPSALLPSIDTLLQRLPAWLALEG</sequence>
<dbReference type="EMBL" id="BMAR01000015">
    <property type="protein sequence ID" value="GFR46790.1"/>
    <property type="molecule type" value="Genomic_DNA"/>
</dbReference>
<dbReference type="Proteomes" id="UP001054857">
    <property type="component" value="Unassembled WGS sequence"/>
</dbReference>
<dbReference type="PANTHER" id="PTHR22904">
    <property type="entry name" value="TPR REPEAT CONTAINING PROTEIN"/>
    <property type="match status" value="1"/>
</dbReference>
<dbReference type="Gene3D" id="2.160.20.10">
    <property type="entry name" value="Single-stranded right-handed beta-helix, Pectin lyase-like"/>
    <property type="match status" value="1"/>
</dbReference>
<feature type="compositionally biased region" description="Low complexity" evidence="3">
    <location>
        <begin position="645"/>
        <end position="656"/>
    </location>
</feature>
<feature type="non-terminal residue" evidence="4">
    <location>
        <position position="680"/>
    </location>
</feature>
<name>A0AAD3HNG1_9CHLO</name>
<organism evidence="4 5">
    <name type="scientific">Astrephomene gubernaculifera</name>
    <dbReference type="NCBI Taxonomy" id="47775"/>
    <lineage>
        <taxon>Eukaryota</taxon>
        <taxon>Viridiplantae</taxon>
        <taxon>Chlorophyta</taxon>
        <taxon>core chlorophytes</taxon>
        <taxon>Chlorophyceae</taxon>
        <taxon>CS clade</taxon>
        <taxon>Chlamydomonadales</taxon>
        <taxon>Astrephomenaceae</taxon>
        <taxon>Astrephomene</taxon>
    </lineage>
</organism>
<feature type="compositionally biased region" description="Low complexity" evidence="3">
    <location>
        <begin position="241"/>
        <end position="265"/>
    </location>
</feature>
<keyword evidence="2" id="KW-0802">TPR repeat</keyword>
<protein>
    <recommendedName>
        <fullName evidence="6">Right handed beta helix domain-containing protein</fullName>
    </recommendedName>
</protein>
<reference evidence="4 5" key="1">
    <citation type="journal article" date="2021" name="Sci. Rep.">
        <title>Genome sequencing of the multicellular alga Astrephomene provides insights into convergent evolution of germ-soma differentiation.</title>
        <authorList>
            <person name="Yamashita S."/>
            <person name="Yamamoto K."/>
            <person name="Matsuzaki R."/>
            <person name="Suzuki S."/>
            <person name="Yamaguchi H."/>
            <person name="Hirooka S."/>
            <person name="Minakuchi Y."/>
            <person name="Miyagishima S."/>
            <person name="Kawachi M."/>
            <person name="Toyoda A."/>
            <person name="Nozaki H."/>
        </authorList>
    </citation>
    <scope>NUCLEOTIDE SEQUENCE [LARGE SCALE GENOMIC DNA]</scope>
    <source>
        <strain evidence="4 5">NIES-4017</strain>
    </source>
</reference>
<evidence type="ECO:0000256" key="2">
    <source>
        <dbReference type="ARBA" id="ARBA00022803"/>
    </source>
</evidence>
<keyword evidence="5" id="KW-1185">Reference proteome</keyword>
<dbReference type="InterPro" id="IPR012334">
    <property type="entry name" value="Pectin_lyas_fold"/>
</dbReference>
<dbReference type="GO" id="GO:0051879">
    <property type="term" value="F:Hsp90 protein binding"/>
    <property type="evidence" value="ECO:0007669"/>
    <property type="project" value="TreeGrafter"/>
</dbReference>
<feature type="region of interest" description="Disordered" evidence="3">
    <location>
        <begin position="146"/>
        <end position="171"/>
    </location>
</feature>
<dbReference type="SUPFAM" id="SSF48452">
    <property type="entry name" value="TPR-like"/>
    <property type="match status" value="1"/>
</dbReference>
<dbReference type="SUPFAM" id="SSF51126">
    <property type="entry name" value="Pectin lyase-like"/>
    <property type="match status" value="1"/>
</dbReference>
<evidence type="ECO:0000256" key="3">
    <source>
        <dbReference type="SAM" id="MobiDB-lite"/>
    </source>
</evidence>
<evidence type="ECO:0008006" key="6">
    <source>
        <dbReference type="Google" id="ProtNLM"/>
    </source>
</evidence>
<feature type="region of interest" description="Disordered" evidence="3">
    <location>
        <begin position="632"/>
        <end position="659"/>
    </location>
</feature>
<feature type="compositionally biased region" description="Low complexity" evidence="3">
    <location>
        <begin position="146"/>
        <end position="169"/>
    </location>
</feature>
<comment type="caution">
    <text evidence="4">The sequence shown here is derived from an EMBL/GenBank/DDBJ whole genome shotgun (WGS) entry which is preliminary data.</text>
</comment>
<evidence type="ECO:0000313" key="4">
    <source>
        <dbReference type="EMBL" id="GFR46790.1"/>
    </source>
</evidence>
<dbReference type="Gene3D" id="1.25.40.10">
    <property type="entry name" value="Tetratricopeptide repeat domain"/>
    <property type="match status" value="1"/>
</dbReference>
<dbReference type="AlphaFoldDB" id="A0AAD3HNG1"/>
<evidence type="ECO:0000256" key="1">
    <source>
        <dbReference type="ARBA" id="ARBA00022737"/>
    </source>
</evidence>
<feature type="region of interest" description="Disordered" evidence="3">
    <location>
        <begin position="234"/>
        <end position="265"/>
    </location>
</feature>
<keyword evidence="1" id="KW-0677">Repeat</keyword>
<accession>A0AAD3HNG1</accession>
<gene>
    <name evidence="4" type="ORF">Agub_g8421</name>
</gene>
<dbReference type="InterPro" id="IPR011990">
    <property type="entry name" value="TPR-like_helical_dom_sf"/>
</dbReference>
<evidence type="ECO:0000313" key="5">
    <source>
        <dbReference type="Proteomes" id="UP001054857"/>
    </source>
</evidence>
<dbReference type="PANTHER" id="PTHR22904:SF523">
    <property type="entry name" value="STRESS-INDUCED-PHOSPHOPROTEIN 1"/>
    <property type="match status" value="1"/>
</dbReference>